<gene>
    <name evidence="1" type="ORF">PSSU_0703</name>
</gene>
<reference evidence="1 2" key="1">
    <citation type="journal article" date="2017" name="BMC Genomics">
        <title>Comparative genomic and phylogenomic analyses of the Bifidobacteriaceae family.</title>
        <authorList>
            <person name="Lugli G.A."/>
            <person name="Milani C."/>
            <person name="Turroni F."/>
            <person name="Duranti S."/>
            <person name="Mancabelli L."/>
            <person name="Mangifesta M."/>
            <person name="Ferrario C."/>
            <person name="Modesto M."/>
            <person name="Mattarelli P."/>
            <person name="Jiri K."/>
            <person name="van Sinderen D."/>
            <person name="Ventura M."/>
        </authorList>
    </citation>
    <scope>NUCLEOTIDE SEQUENCE [LARGE SCALE GENOMIC DNA]</scope>
    <source>
        <strain evidence="1 2">DSM 24744</strain>
    </source>
</reference>
<evidence type="ECO:0000313" key="1">
    <source>
        <dbReference type="EMBL" id="OZG51920.1"/>
    </source>
</evidence>
<keyword evidence="2" id="KW-1185">Reference proteome</keyword>
<dbReference type="Proteomes" id="UP000216454">
    <property type="component" value="Unassembled WGS sequence"/>
</dbReference>
<comment type="caution">
    <text evidence="1">The sequence shown here is derived from an EMBL/GenBank/DDBJ whole genome shotgun (WGS) entry which is preliminary data.</text>
</comment>
<name>A0A261EYH8_9BIFI</name>
<proteinExistence type="predicted"/>
<organism evidence="1 2">
    <name type="scientific">Pseudoscardovia suis</name>
    <dbReference type="NCBI Taxonomy" id="987063"/>
    <lineage>
        <taxon>Bacteria</taxon>
        <taxon>Bacillati</taxon>
        <taxon>Actinomycetota</taxon>
        <taxon>Actinomycetes</taxon>
        <taxon>Bifidobacteriales</taxon>
        <taxon>Bifidobacteriaceae</taxon>
        <taxon>Pseudoscardovia</taxon>
    </lineage>
</organism>
<dbReference type="AlphaFoldDB" id="A0A261EYH8"/>
<evidence type="ECO:0000313" key="2">
    <source>
        <dbReference type="Proteomes" id="UP000216454"/>
    </source>
</evidence>
<sequence length="226" mass="25163">MLVCTGLALVLGMKPCPKACKRTCRLPVRLHNASGRLCLSFCFPGDAPDVMLRMRCCVGNARKNSDSTLSDRFPRLCAAARCGRAHGIGDRRAKPCCVGRTMEMRRRTLRCALCCVNLCSIVPRCCAGLWRAATVWRAVTVWSRSMVAQALAALQGLAARRVIFRRVMFGRGIGTRGIGTRICTESEDSHRFWWCPCPPLPNPNAPGDVSRPRHWPRQWLRSCAYA</sequence>
<protein>
    <submittedName>
        <fullName evidence="1">Uncharacterized protein</fullName>
    </submittedName>
</protein>
<dbReference type="EMBL" id="MWWQ01000006">
    <property type="protein sequence ID" value="OZG51920.1"/>
    <property type="molecule type" value="Genomic_DNA"/>
</dbReference>
<accession>A0A261EYH8</accession>